<name>A0ABV8NU36_9BURK</name>
<dbReference type="Proteomes" id="UP001595848">
    <property type="component" value="Unassembled WGS sequence"/>
</dbReference>
<organism evidence="1 2">
    <name type="scientific">Candidimonas humi</name>
    <dbReference type="NCBI Taxonomy" id="683355"/>
    <lineage>
        <taxon>Bacteria</taxon>
        <taxon>Pseudomonadati</taxon>
        <taxon>Pseudomonadota</taxon>
        <taxon>Betaproteobacteria</taxon>
        <taxon>Burkholderiales</taxon>
        <taxon>Alcaligenaceae</taxon>
        <taxon>Candidimonas</taxon>
    </lineage>
</organism>
<dbReference type="EMBL" id="JBHSBV010000002">
    <property type="protein sequence ID" value="MFC4200411.1"/>
    <property type="molecule type" value="Genomic_DNA"/>
</dbReference>
<dbReference type="PANTHER" id="PTHR42905">
    <property type="entry name" value="PHOSPHOENOLPYRUVATE CARBOXYLASE"/>
    <property type="match status" value="1"/>
</dbReference>
<evidence type="ECO:0000313" key="1">
    <source>
        <dbReference type="EMBL" id="MFC4200411.1"/>
    </source>
</evidence>
<dbReference type="RefSeq" id="WP_217964334.1">
    <property type="nucleotide sequence ID" value="NZ_JAHTBN010000003.1"/>
</dbReference>
<dbReference type="Pfam" id="PF13714">
    <property type="entry name" value="PEP_mutase"/>
    <property type="match status" value="1"/>
</dbReference>
<dbReference type="CDD" id="cd00377">
    <property type="entry name" value="ICL_PEPM"/>
    <property type="match status" value="1"/>
</dbReference>
<dbReference type="InterPro" id="IPR039556">
    <property type="entry name" value="ICL/PEPM"/>
</dbReference>
<protein>
    <submittedName>
        <fullName evidence="1">Oxaloacetate decarboxylase</fullName>
    </submittedName>
</protein>
<accession>A0ABV8NU36</accession>
<gene>
    <name evidence="1" type="ORF">ACFOY1_05535</name>
</gene>
<sequence length="273" mass="28249">MSRTVAERRAAFRALHAQGCFVLPNPWDVGSARMLQHLGFAALASTSSGYAWSTGRPDYAVTRDDVLRHLGDLCASVDLPINADFESGFAESPEAVAANVGLAVQTGVAGLSIEDRDADTEAGLYAKPLAVERIRAARAAIDATGSDVLLVARTEGLLTDPEAIGTAIDKLAAFAEAGADCLYAPGVRKKEDIAAMVRAVAPKPVNVLIMGPGMNAAELADLGVRRVSVGGALARVAWGALLPVMQQMKTGSFDGLSGAMPGGELNHVFGAGH</sequence>
<comment type="caution">
    <text evidence="1">The sequence shown here is derived from an EMBL/GenBank/DDBJ whole genome shotgun (WGS) entry which is preliminary data.</text>
</comment>
<evidence type="ECO:0000313" key="2">
    <source>
        <dbReference type="Proteomes" id="UP001595848"/>
    </source>
</evidence>
<reference evidence="2" key="1">
    <citation type="journal article" date="2019" name="Int. J. Syst. Evol. Microbiol.">
        <title>The Global Catalogue of Microorganisms (GCM) 10K type strain sequencing project: providing services to taxonomists for standard genome sequencing and annotation.</title>
        <authorList>
            <consortium name="The Broad Institute Genomics Platform"/>
            <consortium name="The Broad Institute Genome Sequencing Center for Infectious Disease"/>
            <person name="Wu L."/>
            <person name="Ma J."/>
        </authorList>
    </citation>
    <scope>NUCLEOTIDE SEQUENCE [LARGE SCALE GENOMIC DNA]</scope>
    <source>
        <strain evidence="2">LMG 24813</strain>
    </source>
</reference>
<keyword evidence="2" id="KW-1185">Reference proteome</keyword>
<dbReference type="PANTHER" id="PTHR42905:SF16">
    <property type="entry name" value="CARBOXYPHOSPHONOENOLPYRUVATE PHOSPHONOMUTASE-LIKE PROTEIN (AFU_ORTHOLOGUE AFUA_5G07230)"/>
    <property type="match status" value="1"/>
</dbReference>
<proteinExistence type="predicted"/>